<comment type="caution">
    <text evidence="3">The sequence shown here is derived from an EMBL/GenBank/DDBJ whole genome shotgun (WGS) entry which is preliminary data.</text>
</comment>
<sequence>MQEENSGTSLVTPSDPNSNSHASSTDITEKGYPDGSRYEGYLKNGKRHCFGVHYYENGGDYTGQWVDDEQNGEGIRTFSSGSRYEGMYRN</sequence>
<evidence type="ECO:0000256" key="2">
    <source>
        <dbReference type="SAM" id="MobiDB-lite"/>
    </source>
</evidence>
<proteinExistence type="predicted"/>
<dbReference type="Pfam" id="PF02493">
    <property type="entry name" value="MORN"/>
    <property type="match status" value="2"/>
</dbReference>
<organism evidence="3 4">
    <name type="scientific">Rotaria magnacalcarata</name>
    <dbReference type="NCBI Taxonomy" id="392030"/>
    <lineage>
        <taxon>Eukaryota</taxon>
        <taxon>Metazoa</taxon>
        <taxon>Spiralia</taxon>
        <taxon>Gnathifera</taxon>
        <taxon>Rotifera</taxon>
        <taxon>Eurotatoria</taxon>
        <taxon>Bdelloidea</taxon>
        <taxon>Philodinida</taxon>
        <taxon>Philodinidae</taxon>
        <taxon>Rotaria</taxon>
    </lineage>
</organism>
<dbReference type="Proteomes" id="UP000663842">
    <property type="component" value="Unassembled WGS sequence"/>
</dbReference>
<dbReference type="InterPro" id="IPR003409">
    <property type="entry name" value="MORN"/>
</dbReference>
<keyword evidence="1" id="KW-0677">Repeat</keyword>
<accession>A0A820IQF0</accession>
<feature type="compositionally biased region" description="Polar residues" evidence="2">
    <location>
        <begin position="1"/>
        <end position="26"/>
    </location>
</feature>
<evidence type="ECO:0000313" key="4">
    <source>
        <dbReference type="Proteomes" id="UP000663842"/>
    </source>
</evidence>
<dbReference type="Gene3D" id="2.20.110.10">
    <property type="entry name" value="Histone H3 K4-specific methyltransferase SET7/9 N-terminal domain"/>
    <property type="match status" value="1"/>
</dbReference>
<dbReference type="SUPFAM" id="SSF82185">
    <property type="entry name" value="Histone H3 K4-specific methyltransferase SET7/9 N-terminal domain"/>
    <property type="match status" value="1"/>
</dbReference>
<dbReference type="AlphaFoldDB" id="A0A820IQF0"/>
<protein>
    <submittedName>
        <fullName evidence="3">Uncharacterized protein</fullName>
    </submittedName>
</protein>
<reference evidence="3" key="1">
    <citation type="submission" date="2021-02" db="EMBL/GenBank/DDBJ databases">
        <authorList>
            <person name="Nowell W R."/>
        </authorList>
    </citation>
    <scope>NUCLEOTIDE SEQUENCE</scope>
</reference>
<dbReference type="EMBL" id="CAJOBF010012196">
    <property type="protein sequence ID" value="CAF4315528.1"/>
    <property type="molecule type" value="Genomic_DNA"/>
</dbReference>
<evidence type="ECO:0000313" key="3">
    <source>
        <dbReference type="EMBL" id="CAF4315528.1"/>
    </source>
</evidence>
<dbReference type="SMART" id="SM00698">
    <property type="entry name" value="MORN"/>
    <property type="match status" value="2"/>
</dbReference>
<gene>
    <name evidence="3" type="ORF">UXM345_LOCUS34176</name>
</gene>
<feature type="region of interest" description="Disordered" evidence="2">
    <location>
        <begin position="1"/>
        <end position="38"/>
    </location>
</feature>
<dbReference type="PANTHER" id="PTHR23084">
    <property type="entry name" value="PHOSPHATIDYLINOSITOL-4-PHOSPHATE 5-KINASE RELATED"/>
    <property type="match status" value="1"/>
</dbReference>
<feature type="non-terminal residue" evidence="3">
    <location>
        <position position="1"/>
    </location>
</feature>
<name>A0A820IQF0_9BILA</name>
<dbReference type="PANTHER" id="PTHR23084:SF263">
    <property type="entry name" value="MORN REPEAT-CONTAINING PROTEIN 1"/>
    <property type="match status" value="1"/>
</dbReference>
<evidence type="ECO:0000256" key="1">
    <source>
        <dbReference type="ARBA" id="ARBA00022737"/>
    </source>
</evidence>